<evidence type="ECO:0000313" key="1">
    <source>
        <dbReference type="EMBL" id="ALE08837.1"/>
    </source>
</evidence>
<proteinExistence type="predicted"/>
<reference evidence="1 2" key="1">
    <citation type="submission" date="2014-12" db="EMBL/GenBank/DDBJ databases">
        <title>Complete genome sequence of Bifidobacterium longum subsp. infantis BT1.</title>
        <authorList>
            <person name="Kim J.F."/>
            <person name="Kwak M.-J."/>
        </authorList>
    </citation>
    <scope>NUCLEOTIDE SEQUENCE [LARGE SCALE GENOMIC DNA]</scope>
    <source>
        <strain evidence="1 2">BT1</strain>
    </source>
</reference>
<dbReference type="AlphaFoldDB" id="A0A0M4MDR9"/>
<sequence length="48" mass="5120">MEALKKQCEGKDAEDLVFTSPSGGHLRTQSAKTTVGTQEHCAIPAFPC</sequence>
<protein>
    <submittedName>
        <fullName evidence="1">Phage integrase</fullName>
    </submittedName>
</protein>
<dbReference type="Proteomes" id="UP000067206">
    <property type="component" value="Chromosome"/>
</dbReference>
<dbReference type="RefSeq" id="WP_198940775.1">
    <property type="nucleotide sequence ID" value="NZ_CP010411.1"/>
</dbReference>
<accession>A0A0M4MDR9</accession>
<gene>
    <name evidence="1" type="ORF">RY67_784</name>
</gene>
<organism evidence="1 2">
    <name type="scientific">Bifidobacterium longum subsp. infantis</name>
    <dbReference type="NCBI Taxonomy" id="1682"/>
    <lineage>
        <taxon>Bacteria</taxon>
        <taxon>Bacillati</taxon>
        <taxon>Actinomycetota</taxon>
        <taxon>Actinomycetes</taxon>
        <taxon>Bifidobacteriales</taxon>
        <taxon>Bifidobacteriaceae</taxon>
        <taxon>Bifidobacterium</taxon>
    </lineage>
</organism>
<dbReference type="PATRIC" id="fig|1682.24.peg.756"/>
<evidence type="ECO:0000313" key="2">
    <source>
        <dbReference type="Proteomes" id="UP000067206"/>
    </source>
</evidence>
<name>A0A0M4MDR9_BIFLI</name>
<dbReference type="EMBL" id="CP010411">
    <property type="protein sequence ID" value="ALE08837.1"/>
    <property type="molecule type" value="Genomic_DNA"/>
</dbReference>